<feature type="coiled-coil region" evidence="10">
    <location>
        <begin position="59"/>
        <end position="110"/>
    </location>
</feature>
<dbReference type="InterPro" id="IPR001611">
    <property type="entry name" value="Leu-rich_rpt"/>
</dbReference>
<dbReference type="Proteomes" id="UP000797356">
    <property type="component" value="Chromosome 7"/>
</dbReference>
<dbReference type="InterPro" id="IPR032675">
    <property type="entry name" value="LRR_dom_sf"/>
</dbReference>
<dbReference type="SUPFAM" id="SSF52058">
    <property type="entry name" value="L domain-like"/>
    <property type="match status" value="1"/>
</dbReference>
<keyword evidence="6" id="KW-0677">Repeat</keyword>
<dbReference type="InterPro" id="IPR046956">
    <property type="entry name" value="RLP23-like"/>
</dbReference>
<keyword evidence="12" id="KW-0675">Receptor</keyword>
<evidence type="ECO:0000256" key="5">
    <source>
        <dbReference type="ARBA" id="ARBA00022729"/>
    </source>
</evidence>
<keyword evidence="13" id="KW-1185">Reference proteome</keyword>
<evidence type="ECO:0000256" key="7">
    <source>
        <dbReference type="ARBA" id="ARBA00022989"/>
    </source>
</evidence>
<keyword evidence="9" id="KW-0325">Glycoprotein</keyword>
<dbReference type="PANTHER" id="PTHR48063">
    <property type="entry name" value="LRR RECEPTOR-LIKE KINASE"/>
    <property type="match status" value="1"/>
</dbReference>
<evidence type="ECO:0000256" key="4">
    <source>
        <dbReference type="ARBA" id="ARBA00022692"/>
    </source>
</evidence>
<evidence type="ECO:0000256" key="6">
    <source>
        <dbReference type="ARBA" id="ARBA00022737"/>
    </source>
</evidence>
<dbReference type="AlphaFoldDB" id="A0A8K0IEF4"/>
<dbReference type="FunFam" id="3.80.10.10:FF:000111">
    <property type="entry name" value="LRR receptor-like serine/threonine-protein kinase ERECTA"/>
    <property type="match status" value="1"/>
</dbReference>
<keyword evidence="3" id="KW-0433">Leucine-rich repeat</keyword>
<evidence type="ECO:0000256" key="2">
    <source>
        <dbReference type="ARBA" id="ARBA00009592"/>
    </source>
</evidence>
<reference evidence="12" key="1">
    <citation type="journal article" date="2017" name="Gigascience">
        <title>The genome draft of coconut (Cocos nucifera).</title>
        <authorList>
            <person name="Xiao Y."/>
            <person name="Xu P."/>
            <person name="Fan H."/>
            <person name="Baudouin L."/>
            <person name="Xia W."/>
            <person name="Bocs S."/>
            <person name="Xu J."/>
            <person name="Li Q."/>
            <person name="Guo A."/>
            <person name="Zhou L."/>
            <person name="Li J."/>
            <person name="Wu Y."/>
            <person name="Ma Z."/>
            <person name="Armero A."/>
            <person name="Issali A.E."/>
            <person name="Liu N."/>
            <person name="Peng M."/>
            <person name="Yang Y."/>
        </authorList>
    </citation>
    <scope>NUCLEOTIDE SEQUENCE</scope>
    <source>
        <tissue evidence="12">Spear leaf of Hainan Tall coconut</tissue>
    </source>
</reference>
<dbReference type="EMBL" id="CM017878">
    <property type="protein sequence ID" value="KAG1354054.1"/>
    <property type="molecule type" value="Genomic_DNA"/>
</dbReference>
<organism evidence="12 13">
    <name type="scientific">Cocos nucifera</name>
    <name type="common">Coconut palm</name>
    <dbReference type="NCBI Taxonomy" id="13894"/>
    <lineage>
        <taxon>Eukaryota</taxon>
        <taxon>Viridiplantae</taxon>
        <taxon>Streptophyta</taxon>
        <taxon>Embryophyta</taxon>
        <taxon>Tracheophyta</taxon>
        <taxon>Spermatophyta</taxon>
        <taxon>Magnoliopsida</taxon>
        <taxon>Liliopsida</taxon>
        <taxon>Arecaceae</taxon>
        <taxon>Arecoideae</taxon>
        <taxon>Cocoseae</taxon>
        <taxon>Attaleinae</taxon>
        <taxon>Cocos</taxon>
    </lineage>
</organism>
<keyword evidence="5" id="KW-0732">Signal</keyword>
<evidence type="ECO:0000256" key="8">
    <source>
        <dbReference type="ARBA" id="ARBA00023136"/>
    </source>
</evidence>
<comment type="subcellular location">
    <subcellularLocation>
        <location evidence="1">Membrane</location>
        <topology evidence="1">Single-pass type I membrane protein</topology>
    </subcellularLocation>
</comment>
<evidence type="ECO:0000256" key="3">
    <source>
        <dbReference type="ARBA" id="ARBA00022614"/>
    </source>
</evidence>
<proteinExistence type="inferred from homology"/>
<dbReference type="GO" id="GO:0016020">
    <property type="term" value="C:membrane"/>
    <property type="evidence" value="ECO:0007669"/>
    <property type="project" value="UniProtKB-SubCell"/>
</dbReference>
<keyword evidence="8 11" id="KW-0472">Membrane</keyword>
<accession>A0A8K0IEF4</accession>
<evidence type="ECO:0000256" key="11">
    <source>
        <dbReference type="SAM" id="Phobius"/>
    </source>
</evidence>
<gene>
    <name evidence="12" type="ORF">COCNU_07G001660</name>
</gene>
<evidence type="ECO:0000313" key="12">
    <source>
        <dbReference type="EMBL" id="KAG1354054.1"/>
    </source>
</evidence>
<evidence type="ECO:0000256" key="9">
    <source>
        <dbReference type="ARBA" id="ARBA00023180"/>
    </source>
</evidence>
<keyword evidence="4 11" id="KW-0812">Transmembrane</keyword>
<evidence type="ECO:0000313" key="13">
    <source>
        <dbReference type="Proteomes" id="UP000797356"/>
    </source>
</evidence>
<protein>
    <submittedName>
        <fullName evidence="12">Putative receptor like protein 25</fullName>
    </submittedName>
</protein>
<comment type="caution">
    <text evidence="12">The sequence shown here is derived from an EMBL/GenBank/DDBJ whole genome shotgun (WGS) entry which is preliminary data.</text>
</comment>
<name>A0A8K0IEF4_COCNU</name>
<dbReference type="Gene3D" id="3.80.10.10">
    <property type="entry name" value="Ribonuclease Inhibitor"/>
    <property type="match status" value="1"/>
</dbReference>
<reference evidence="12" key="2">
    <citation type="submission" date="2019-07" db="EMBL/GenBank/DDBJ databases">
        <authorList>
            <person name="Yang Y."/>
            <person name="Bocs S."/>
            <person name="Baudouin L."/>
        </authorList>
    </citation>
    <scope>NUCLEOTIDE SEQUENCE</scope>
    <source>
        <tissue evidence="12">Spear leaf of Hainan Tall coconut</tissue>
    </source>
</reference>
<evidence type="ECO:0000256" key="10">
    <source>
        <dbReference type="SAM" id="Coils"/>
    </source>
</evidence>
<dbReference type="PANTHER" id="PTHR48063:SF16">
    <property type="entry name" value="LRR RECEPTOR-LIKE SERINE_THREONINE-PROTEIN KINASE GSO1"/>
    <property type="match status" value="1"/>
</dbReference>
<evidence type="ECO:0000256" key="1">
    <source>
        <dbReference type="ARBA" id="ARBA00004479"/>
    </source>
</evidence>
<dbReference type="OrthoDB" id="4585693at2759"/>
<dbReference type="Pfam" id="PF00560">
    <property type="entry name" value="LRR_1"/>
    <property type="match status" value="4"/>
</dbReference>
<comment type="similarity">
    <text evidence="2">Belongs to the RLP family.</text>
</comment>
<keyword evidence="7 11" id="KW-1133">Transmembrane helix</keyword>
<keyword evidence="10" id="KW-0175">Coiled coil</keyword>
<feature type="transmembrane region" description="Helical" evidence="11">
    <location>
        <begin position="395"/>
        <end position="417"/>
    </location>
</feature>
<sequence>MESEESVVVMERAEIDMSQPFRSVKEAVMLFGERVLAGEVYANRLDEIQAAANRNEHGASQLGSMMAELEETKQNLKQALEERLKMVNCLNYLGEELEQIRMELNQLKARETQKNVIDSETEDLKFVENATEIEIETPMMTEGLEFQKKRYVTFTGAPSLSQVISTEEQVLERQISVEKETMPMKKKKKPMIPLIGAIFENDLEGPIPRSFGDLKATAQSQKVNRYLLYGRYRGTYYAESLTIHLNNKEIVFNKTLSLVTSIDLSGNKLSGEFPGEITKLAGLLVLDLSGNRLSGKIPDSIGDMHELLSLDLSNNLFSGRIPSSLSAVSFLNYLDLSNNNFSGRIPSGGQLWTFNASAFTGNLFLCGLPLAVQCEATEADVPNSNDNDDASEDEWFYTSAGIGFAVGLLGLCLVISIRTWSIRYFSFIDWIIDKISMVKNIMPGATCCHRESRSMRHGRR</sequence>